<comment type="caution">
    <text evidence="10">The sequence shown here is derived from an EMBL/GenBank/DDBJ whole genome shotgun (WGS) entry which is preliminary data.</text>
</comment>
<evidence type="ECO:0000256" key="4">
    <source>
        <dbReference type="ARBA" id="ARBA00022840"/>
    </source>
</evidence>
<dbReference type="GO" id="GO:0005524">
    <property type="term" value="F:ATP binding"/>
    <property type="evidence" value="ECO:0007669"/>
    <property type="project" value="UniProtKB-KW"/>
</dbReference>
<dbReference type="InterPro" id="IPR036640">
    <property type="entry name" value="ABC1_TM_sf"/>
</dbReference>
<dbReference type="PANTHER" id="PTHR43394:SF4">
    <property type="entry name" value="TOXIN SECRETION ABC TRANSPORTER ATP-BINDING PROTEIN"/>
    <property type="match status" value="1"/>
</dbReference>
<evidence type="ECO:0000256" key="3">
    <source>
        <dbReference type="ARBA" id="ARBA00022741"/>
    </source>
</evidence>
<keyword evidence="5 7" id="KW-1133">Transmembrane helix</keyword>
<sequence length="724" mass="82135">MKNQQIIDTLYECARLIKVEIDSDAIASLDRFDRHYANEELVEFVRDLVEASSECGMILFEKHLKEEAFHQFVANHESPVVVFDKDDELCPVLITKKGKHYEFIKIRENEIERWNHPDLNKLDLACTEHLEVIFLSVFEYQSLVSDEKINGEHKKISPVLRLYKLLAAEKKDIFYVYVYALLIGLLSLTLPLGIQAAVELISGGVVFSSVYVLIAFIILAVMGTGALQVFQVTIVEYLQRRVFTKAAFEFAYRVPRIRMESVLNLHMPELMNRFFDVLTLQKGLPKLLIDLSTGVIQIIFGLLLLSFYHPFFVFFGIFLLAILFTIFYLTGPKGLRSSITESKYKYKVVYWLEEMARTLYSFKLSGNTSLPIKKTDYNVNNYLKNRSTHFKVLIGQYAYVLLFKAVVTGGLLIIGTILVVNREITLGQFVASEVIIILILNSVEKIIMYMDVVYDMLTAVDKIAHVTDLPLEDSGGIDIPESQLQEKGLTVELKNLTYTFPDAKKPALEDINIKINAGELICISGGNNSGKSTLTSMISGIHTQYDGIVTYNRYNLKDLDMTHLRDKIGKNVSQEDIFEGSILDNILVGKPFSDMNAAIQAIEKVGLSEEVYQLEKGLETQILSAGKGFSSSFINKMILARCLAKKPSLLILNDFFSNFQKHERLKLIEMLTHPENNWTLIVVSNDPMVMAAVDRVIYLESGKVLADGSFEEVIKLEQVVKNIY</sequence>
<evidence type="ECO:0000313" key="10">
    <source>
        <dbReference type="EMBL" id="RED99534.1"/>
    </source>
</evidence>
<keyword evidence="6 7" id="KW-0472">Membrane</keyword>
<accession>A0A3D9L559</accession>
<dbReference type="PANTHER" id="PTHR43394">
    <property type="entry name" value="ATP-DEPENDENT PERMEASE MDL1, MITOCHONDRIAL"/>
    <property type="match status" value="1"/>
</dbReference>
<dbReference type="InterPro" id="IPR011527">
    <property type="entry name" value="ABC1_TM_dom"/>
</dbReference>
<keyword evidence="11" id="KW-1185">Reference proteome</keyword>
<feature type="domain" description="ABC transmembrane type-1" evidence="9">
    <location>
        <begin position="178"/>
        <end position="455"/>
    </location>
</feature>
<keyword evidence="2 7" id="KW-0812">Transmembrane</keyword>
<feature type="transmembrane region" description="Helical" evidence="7">
    <location>
        <begin position="311"/>
        <end position="329"/>
    </location>
</feature>
<dbReference type="InterPro" id="IPR003593">
    <property type="entry name" value="AAA+_ATPase"/>
</dbReference>
<proteinExistence type="predicted"/>
<feature type="transmembrane region" description="Helical" evidence="7">
    <location>
        <begin position="174"/>
        <end position="198"/>
    </location>
</feature>
<evidence type="ECO:0000256" key="5">
    <source>
        <dbReference type="ARBA" id="ARBA00022989"/>
    </source>
</evidence>
<reference evidence="10 11" key="1">
    <citation type="submission" date="2018-07" db="EMBL/GenBank/DDBJ databases">
        <title>Genomic Encyclopedia of Type Strains, Phase IV (KMG-IV): sequencing the most valuable type-strain genomes for metagenomic binning, comparative biology and taxonomic classification.</title>
        <authorList>
            <person name="Goeker M."/>
        </authorList>
    </citation>
    <scope>NUCLEOTIDE SEQUENCE [LARGE SCALE GENOMIC DNA]</scope>
    <source>
        <strain evidence="10 11">DSM 4134</strain>
    </source>
</reference>
<evidence type="ECO:0000259" key="8">
    <source>
        <dbReference type="PROSITE" id="PS50893"/>
    </source>
</evidence>
<dbReference type="AlphaFoldDB" id="A0A3D9L559"/>
<dbReference type="PROSITE" id="PS50929">
    <property type="entry name" value="ABC_TM1F"/>
    <property type="match status" value="1"/>
</dbReference>
<dbReference type="SUPFAM" id="SSF90123">
    <property type="entry name" value="ABC transporter transmembrane region"/>
    <property type="match status" value="1"/>
</dbReference>
<gene>
    <name evidence="10" type="ORF">C7460_108154</name>
</gene>
<evidence type="ECO:0000313" key="11">
    <source>
        <dbReference type="Proteomes" id="UP000256779"/>
    </source>
</evidence>
<dbReference type="PROSITE" id="PS50893">
    <property type="entry name" value="ABC_TRANSPORTER_2"/>
    <property type="match status" value="1"/>
</dbReference>
<feature type="transmembrane region" description="Helical" evidence="7">
    <location>
        <begin position="210"/>
        <end position="235"/>
    </location>
</feature>
<evidence type="ECO:0000256" key="1">
    <source>
        <dbReference type="ARBA" id="ARBA00004651"/>
    </source>
</evidence>
<dbReference type="Gene3D" id="1.20.1560.10">
    <property type="entry name" value="ABC transporter type 1, transmembrane domain"/>
    <property type="match status" value="1"/>
</dbReference>
<keyword evidence="4" id="KW-0067">ATP-binding</keyword>
<evidence type="ECO:0000256" key="2">
    <source>
        <dbReference type="ARBA" id="ARBA00022692"/>
    </source>
</evidence>
<dbReference type="SMART" id="SM00382">
    <property type="entry name" value="AAA"/>
    <property type="match status" value="1"/>
</dbReference>
<dbReference type="Proteomes" id="UP000256779">
    <property type="component" value="Unassembled WGS sequence"/>
</dbReference>
<comment type="subcellular location">
    <subcellularLocation>
        <location evidence="1">Cell membrane</location>
        <topology evidence="1">Multi-pass membrane protein</topology>
    </subcellularLocation>
</comment>
<name>A0A3D9L559_MARFU</name>
<evidence type="ECO:0000256" key="7">
    <source>
        <dbReference type="SAM" id="Phobius"/>
    </source>
</evidence>
<keyword evidence="3" id="KW-0547">Nucleotide-binding</keyword>
<evidence type="ECO:0000259" key="9">
    <source>
        <dbReference type="PROSITE" id="PS50929"/>
    </source>
</evidence>
<dbReference type="InterPro" id="IPR027417">
    <property type="entry name" value="P-loop_NTPase"/>
</dbReference>
<dbReference type="GO" id="GO:0016887">
    <property type="term" value="F:ATP hydrolysis activity"/>
    <property type="evidence" value="ECO:0007669"/>
    <property type="project" value="InterPro"/>
</dbReference>
<feature type="transmembrane region" description="Helical" evidence="7">
    <location>
        <begin position="426"/>
        <end position="443"/>
    </location>
</feature>
<dbReference type="Pfam" id="PF00005">
    <property type="entry name" value="ABC_tran"/>
    <property type="match status" value="1"/>
</dbReference>
<dbReference type="Gene3D" id="3.40.50.300">
    <property type="entry name" value="P-loop containing nucleotide triphosphate hydrolases"/>
    <property type="match status" value="1"/>
</dbReference>
<dbReference type="EMBL" id="QREG01000008">
    <property type="protein sequence ID" value="RED99534.1"/>
    <property type="molecule type" value="Genomic_DNA"/>
</dbReference>
<dbReference type="GO" id="GO:0005886">
    <property type="term" value="C:plasma membrane"/>
    <property type="evidence" value="ECO:0007669"/>
    <property type="project" value="UniProtKB-SubCell"/>
</dbReference>
<feature type="domain" description="ABC transporter" evidence="8">
    <location>
        <begin position="491"/>
        <end position="723"/>
    </location>
</feature>
<dbReference type="SUPFAM" id="SSF52540">
    <property type="entry name" value="P-loop containing nucleoside triphosphate hydrolases"/>
    <property type="match status" value="1"/>
</dbReference>
<dbReference type="Pfam" id="PF00664">
    <property type="entry name" value="ABC_membrane"/>
    <property type="match status" value="1"/>
</dbReference>
<dbReference type="InterPro" id="IPR039421">
    <property type="entry name" value="Type_1_exporter"/>
</dbReference>
<dbReference type="RefSeq" id="WP_245986301.1">
    <property type="nucleotide sequence ID" value="NZ_QREG01000008.1"/>
</dbReference>
<feature type="transmembrane region" description="Helical" evidence="7">
    <location>
        <begin position="397"/>
        <end position="420"/>
    </location>
</feature>
<dbReference type="GO" id="GO:0015421">
    <property type="term" value="F:ABC-type oligopeptide transporter activity"/>
    <property type="evidence" value="ECO:0007669"/>
    <property type="project" value="TreeGrafter"/>
</dbReference>
<feature type="transmembrane region" description="Helical" evidence="7">
    <location>
        <begin position="287"/>
        <end position="305"/>
    </location>
</feature>
<protein>
    <submittedName>
        <fullName evidence="10">ABC-type bacteriocin/lantibiotic exporter with double-glycine peptidase domain</fullName>
    </submittedName>
</protein>
<organism evidence="10 11">
    <name type="scientific">Marinoscillum furvescens DSM 4134</name>
    <dbReference type="NCBI Taxonomy" id="1122208"/>
    <lineage>
        <taxon>Bacteria</taxon>
        <taxon>Pseudomonadati</taxon>
        <taxon>Bacteroidota</taxon>
        <taxon>Cytophagia</taxon>
        <taxon>Cytophagales</taxon>
        <taxon>Reichenbachiellaceae</taxon>
        <taxon>Marinoscillum</taxon>
    </lineage>
</organism>
<dbReference type="InterPro" id="IPR003439">
    <property type="entry name" value="ABC_transporter-like_ATP-bd"/>
</dbReference>
<evidence type="ECO:0000256" key="6">
    <source>
        <dbReference type="ARBA" id="ARBA00023136"/>
    </source>
</evidence>